<keyword evidence="3" id="KW-0418">Kinase</keyword>
<dbReference type="PANTHER" id="PTHR41299">
    <property type="entry name" value="THIAMINE PYROPHOSPHOKINASE"/>
    <property type="match status" value="1"/>
</dbReference>
<dbReference type="InterPro" id="IPR007371">
    <property type="entry name" value="TPK_catalytic"/>
</dbReference>
<dbReference type="InterPro" id="IPR036371">
    <property type="entry name" value="TPK_B1-bd_sf"/>
</dbReference>
<protein>
    <recommendedName>
        <fullName evidence="5">Thiamine diphosphokinase</fullName>
        <ecNumber evidence="5">2.7.6.2</ecNumber>
    </recommendedName>
</protein>
<keyword evidence="1 7" id="KW-0808">Transferase</keyword>
<dbReference type="InterPro" id="IPR006282">
    <property type="entry name" value="Thi_PPkinase"/>
</dbReference>
<keyword evidence="4" id="KW-0067">ATP-binding</keyword>
<dbReference type="EMBL" id="JBHSGK010000003">
    <property type="protein sequence ID" value="MFC4735557.1"/>
    <property type="molecule type" value="Genomic_DNA"/>
</dbReference>
<dbReference type="Pfam" id="PF04263">
    <property type="entry name" value="TPK_catalytic"/>
    <property type="match status" value="1"/>
</dbReference>
<reference evidence="8" key="1">
    <citation type="journal article" date="2019" name="Int. J. Syst. Evol. Microbiol.">
        <title>The Global Catalogue of Microorganisms (GCM) 10K type strain sequencing project: providing services to taxonomists for standard genome sequencing and annotation.</title>
        <authorList>
            <consortium name="The Broad Institute Genomics Platform"/>
            <consortium name="The Broad Institute Genome Sequencing Center for Infectious Disease"/>
            <person name="Wu L."/>
            <person name="Ma J."/>
        </authorList>
    </citation>
    <scope>NUCLEOTIDE SEQUENCE [LARGE SCALE GENOMIC DNA]</scope>
    <source>
        <strain evidence="8">JCM 12165</strain>
    </source>
</reference>
<dbReference type="GO" id="GO:0004788">
    <property type="term" value="F:thiamine diphosphokinase activity"/>
    <property type="evidence" value="ECO:0007669"/>
    <property type="project" value="UniProtKB-EC"/>
</dbReference>
<dbReference type="SUPFAM" id="SSF63862">
    <property type="entry name" value="Thiamin pyrophosphokinase, substrate-binding domain"/>
    <property type="match status" value="1"/>
</dbReference>
<evidence type="ECO:0000256" key="4">
    <source>
        <dbReference type="ARBA" id="ARBA00022840"/>
    </source>
</evidence>
<dbReference type="RefSeq" id="WP_377908182.1">
    <property type="nucleotide sequence ID" value="NZ_JBHSGK010000003.1"/>
</dbReference>
<dbReference type="Pfam" id="PF04265">
    <property type="entry name" value="TPK_B1_binding"/>
    <property type="match status" value="1"/>
</dbReference>
<dbReference type="Proteomes" id="UP001595896">
    <property type="component" value="Unassembled WGS sequence"/>
</dbReference>
<feature type="domain" description="Thiamin pyrophosphokinase thiamin-binding" evidence="6">
    <location>
        <begin position="138"/>
        <end position="202"/>
    </location>
</feature>
<keyword evidence="2" id="KW-0547">Nucleotide-binding</keyword>
<sequence>MNPVIIAGGSPELTERHLSRLVRFYPEADVIGVDRGAACAAACGIRMVRAVGDFDSVTPEQKMQIAELAEQIEGHPPAKNWTDLELALQRAEGMPLIITGVGGGRLDHTLSALFLLEASPEQTVIEEEHYSVQLLRPGTHQLRTRGHKFVSLIPLGQNVTGVTTSGLLYPLQQATLYRHRSLSVSNEWTHREAKVSFNDGLLYFIESGDA</sequence>
<dbReference type="SUPFAM" id="SSF63999">
    <property type="entry name" value="Thiamin pyrophosphokinase, catalytic domain"/>
    <property type="match status" value="1"/>
</dbReference>
<dbReference type="EC" id="2.7.6.2" evidence="5"/>
<dbReference type="SMART" id="SM00983">
    <property type="entry name" value="TPK_B1_binding"/>
    <property type="match status" value="1"/>
</dbReference>
<dbReference type="PANTHER" id="PTHR41299:SF1">
    <property type="entry name" value="THIAMINE PYROPHOSPHOKINASE"/>
    <property type="match status" value="1"/>
</dbReference>
<gene>
    <name evidence="7" type="ORF">ACFO4L_03065</name>
</gene>
<evidence type="ECO:0000313" key="8">
    <source>
        <dbReference type="Proteomes" id="UP001595896"/>
    </source>
</evidence>
<dbReference type="NCBIfam" id="TIGR01378">
    <property type="entry name" value="thi_PPkinase"/>
    <property type="match status" value="1"/>
</dbReference>
<dbReference type="InterPro" id="IPR053149">
    <property type="entry name" value="TPK"/>
</dbReference>
<accession>A0ABV9NQQ1</accession>
<dbReference type="Gene3D" id="3.40.50.10240">
    <property type="entry name" value="Thiamin pyrophosphokinase, catalytic domain"/>
    <property type="match status" value="1"/>
</dbReference>
<evidence type="ECO:0000313" key="7">
    <source>
        <dbReference type="EMBL" id="MFC4735557.1"/>
    </source>
</evidence>
<dbReference type="InterPro" id="IPR036759">
    <property type="entry name" value="TPK_catalytic_sf"/>
</dbReference>
<dbReference type="InterPro" id="IPR007373">
    <property type="entry name" value="Thiamin_PyroPKinase_B1-bd"/>
</dbReference>
<evidence type="ECO:0000256" key="5">
    <source>
        <dbReference type="NCBIfam" id="TIGR01378"/>
    </source>
</evidence>
<organism evidence="7 8">
    <name type="scientific">Bacillus daqingensis</name>
    <dbReference type="NCBI Taxonomy" id="872396"/>
    <lineage>
        <taxon>Bacteria</taxon>
        <taxon>Bacillati</taxon>
        <taxon>Bacillota</taxon>
        <taxon>Bacilli</taxon>
        <taxon>Bacillales</taxon>
        <taxon>Bacillaceae</taxon>
        <taxon>Bacillus</taxon>
    </lineage>
</organism>
<evidence type="ECO:0000256" key="3">
    <source>
        <dbReference type="ARBA" id="ARBA00022777"/>
    </source>
</evidence>
<proteinExistence type="predicted"/>
<comment type="caution">
    <text evidence="7">The sequence shown here is derived from an EMBL/GenBank/DDBJ whole genome shotgun (WGS) entry which is preliminary data.</text>
</comment>
<evidence type="ECO:0000256" key="2">
    <source>
        <dbReference type="ARBA" id="ARBA00022741"/>
    </source>
</evidence>
<name>A0ABV9NQQ1_9BACI</name>
<evidence type="ECO:0000256" key="1">
    <source>
        <dbReference type="ARBA" id="ARBA00022679"/>
    </source>
</evidence>
<keyword evidence="8" id="KW-1185">Reference proteome</keyword>
<evidence type="ECO:0000259" key="6">
    <source>
        <dbReference type="SMART" id="SM00983"/>
    </source>
</evidence>
<dbReference type="CDD" id="cd07995">
    <property type="entry name" value="TPK"/>
    <property type="match status" value="1"/>
</dbReference>